<dbReference type="Proteomes" id="UP000095767">
    <property type="component" value="Unassembled WGS sequence"/>
</dbReference>
<accession>A0A1E5WMZ7</accession>
<dbReference type="OrthoDB" id="190846at2759"/>
<evidence type="ECO:0000313" key="1">
    <source>
        <dbReference type="EMBL" id="OEL38733.1"/>
    </source>
</evidence>
<gene>
    <name evidence="1" type="ORF">BAE44_0000248</name>
</gene>
<comment type="caution">
    <text evidence="1">The sequence shown here is derived from an EMBL/GenBank/DDBJ whole genome shotgun (WGS) entry which is preliminary data.</text>
</comment>
<reference evidence="1 2" key="1">
    <citation type="submission" date="2016-09" db="EMBL/GenBank/DDBJ databases">
        <title>The draft genome of Dichanthelium oligosanthes: A C3 panicoid grass species.</title>
        <authorList>
            <person name="Studer A.J."/>
            <person name="Schnable J.C."/>
            <person name="Brutnell T.P."/>
        </authorList>
    </citation>
    <scope>NUCLEOTIDE SEQUENCE [LARGE SCALE GENOMIC DNA]</scope>
    <source>
        <strain evidence="2">cv. Kellogg 1175</strain>
        <tissue evidence="1">Leaf</tissue>
    </source>
</reference>
<proteinExistence type="predicted"/>
<organism evidence="1 2">
    <name type="scientific">Dichanthelium oligosanthes</name>
    <dbReference type="NCBI Taxonomy" id="888268"/>
    <lineage>
        <taxon>Eukaryota</taxon>
        <taxon>Viridiplantae</taxon>
        <taxon>Streptophyta</taxon>
        <taxon>Embryophyta</taxon>
        <taxon>Tracheophyta</taxon>
        <taxon>Spermatophyta</taxon>
        <taxon>Magnoliopsida</taxon>
        <taxon>Liliopsida</taxon>
        <taxon>Poales</taxon>
        <taxon>Poaceae</taxon>
        <taxon>PACMAD clade</taxon>
        <taxon>Panicoideae</taxon>
        <taxon>Panicodae</taxon>
        <taxon>Paniceae</taxon>
        <taxon>Dichantheliinae</taxon>
        <taxon>Dichanthelium</taxon>
    </lineage>
</organism>
<name>A0A1E5WMZ7_9POAL</name>
<dbReference type="STRING" id="888268.A0A1E5WMZ7"/>
<evidence type="ECO:0000313" key="2">
    <source>
        <dbReference type="Proteomes" id="UP000095767"/>
    </source>
</evidence>
<keyword evidence="2" id="KW-1185">Reference proteome</keyword>
<dbReference type="AlphaFoldDB" id="A0A1E5WMZ7"/>
<protein>
    <submittedName>
        <fullName evidence="1">Uncharacterized protein</fullName>
    </submittedName>
</protein>
<dbReference type="EMBL" id="LWDX02000743">
    <property type="protein sequence ID" value="OEL38733.1"/>
    <property type="molecule type" value="Genomic_DNA"/>
</dbReference>
<sequence>MVSIGAGGIVLTLENLASGIGKRPPTPGDVLSFGNTSRSFASAFLPLPSSKVFSHTPPVVIRAKNYSAYDIPEFLAAVGFSEDEVAHYRMRALPFMVNFRALIMPMTCINAQLIGTIHVVL</sequence>